<feature type="transmembrane region" description="Helical" evidence="6">
    <location>
        <begin position="212"/>
        <end position="231"/>
    </location>
</feature>
<feature type="transmembrane region" description="Helical" evidence="6">
    <location>
        <begin position="159"/>
        <end position="175"/>
    </location>
</feature>
<feature type="transmembrane region" description="Helical" evidence="6">
    <location>
        <begin position="134"/>
        <end position="152"/>
    </location>
</feature>
<keyword evidence="5 6" id="KW-0472">Membrane</keyword>
<evidence type="ECO:0000256" key="1">
    <source>
        <dbReference type="ARBA" id="ARBA00004651"/>
    </source>
</evidence>
<comment type="subcellular location">
    <subcellularLocation>
        <location evidence="1">Cell membrane</location>
        <topology evidence="1">Multi-pass membrane protein</topology>
    </subcellularLocation>
</comment>
<sequence length="235" mass="25847">MREVWILTRRELRAFFDSPSAYIVLSVFLLITGWFFGSSLFVENVASLQSVFDLAPVLFMFFIPALTMGTFAEERRAGTIELLLTLPVRDGQVIAAKLLAVLLMLLVALGLTGFYGLTIALLGDPDNGATLGGYIGLGLLGLACSALGLLASSLTRNQIVAFILGFAMIFGLYLMDKVTIFAPGWLAPVLEYLSIDFHYRNLMRGVIDSRDVLYYLSLTTFAALLTAYHLARRPE</sequence>
<accession>A0A7V2F6K2</accession>
<organism evidence="7">
    <name type="scientific">Rhodothermus marinus</name>
    <name type="common">Rhodothermus obamensis</name>
    <dbReference type="NCBI Taxonomy" id="29549"/>
    <lineage>
        <taxon>Bacteria</taxon>
        <taxon>Pseudomonadati</taxon>
        <taxon>Rhodothermota</taxon>
        <taxon>Rhodothermia</taxon>
        <taxon>Rhodothermales</taxon>
        <taxon>Rhodothermaceae</taxon>
        <taxon>Rhodothermus</taxon>
    </lineage>
</organism>
<evidence type="ECO:0000256" key="6">
    <source>
        <dbReference type="SAM" id="Phobius"/>
    </source>
</evidence>
<evidence type="ECO:0000256" key="5">
    <source>
        <dbReference type="ARBA" id="ARBA00023136"/>
    </source>
</evidence>
<evidence type="ECO:0000256" key="2">
    <source>
        <dbReference type="ARBA" id="ARBA00022475"/>
    </source>
</evidence>
<protein>
    <submittedName>
        <fullName evidence="7">ABC transporter</fullName>
    </submittedName>
</protein>
<feature type="transmembrane region" description="Helical" evidence="6">
    <location>
        <begin position="93"/>
        <end position="122"/>
    </location>
</feature>
<keyword evidence="3 6" id="KW-0812">Transmembrane</keyword>
<comment type="caution">
    <text evidence="7">The sequence shown here is derived from an EMBL/GenBank/DDBJ whole genome shotgun (WGS) entry which is preliminary data.</text>
</comment>
<feature type="transmembrane region" description="Helical" evidence="6">
    <location>
        <begin position="21"/>
        <end position="42"/>
    </location>
</feature>
<dbReference type="InterPro" id="IPR051449">
    <property type="entry name" value="ABC-2_transporter_component"/>
</dbReference>
<proteinExistence type="predicted"/>
<dbReference type="AlphaFoldDB" id="A0A7V2F6K2"/>
<evidence type="ECO:0000256" key="3">
    <source>
        <dbReference type="ARBA" id="ARBA00022692"/>
    </source>
</evidence>
<dbReference type="GO" id="GO:0140359">
    <property type="term" value="F:ABC-type transporter activity"/>
    <property type="evidence" value="ECO:0007669"/>
    <property type="project" value="InterPro"/>
</dbReference>
<reference evidence="7" key="1">
    <citation type="journal article" date="2020" name="mSystems">
        <title>Genome- and Community-Level Interaction Insights into Carbon Utilization and Element Cycling Functions of Hydrothermarchaeota in Hydrothermal Sediment.</title>
        <authorList>
            <person name="Zhou Z."/>
            <person name="Liu Y."/>
            <person name="Xu W."/>
            <person name="Pan J."/>
            <person name="Luo Z.H."/>
            <person name="Li M."/>
        </authorList>
    </citation>
    <scope>NUCLEOTIDE SEQUENCE [LARGE SCALE GENOMIC DNA]</scope>
    <source>
        <strain evidence="7">SpSt-143</strain>
    </source>
</reference>
<feature type="transmembrane region" description="Helical" evidence="6">
    <location>
        <begin position="54"/>
        <end position="72"/>
    </location>
</feature>
<evidence type="ECO:0000256" key="4">
    <source>
        <dbReference type="ARBA" id="ARBA00022989"/>
    </source>
</evidence>
<dbReference type="EMBL" id="DSGB01000003">
    <property type="protein sequence ID" value="HER95390.1"/>
    <property type="molecule type" value="Genomic_DNA"/>
</dbReference>
<dbReference type="PANTHER" id="PTHR30294">
    <property type="entry name" value="MEMBRANE COMPONENT OF ABC TRANSPORTER YHHJ-RELATED"/>
    <property type="match status" value="1"/>
</dbReference>
<gene>
    <name evidence="7" type="ORF">ENO59_02560</name>
</gene>
<dbReference type="Pfam" id="PF12679">
    <property type="entry name" value="ABC2_membrane_2"/>
    <property type="match status" value="1"/>
</dbReference>
<keyword evidence="2" id="KW-1003">Cell membrane</keyword>
<evidence type="ECO:0000313" key="7">
    <source>
        <dbReference type="EMBL" id="HER95390.1"/>
    </source>
</evidence>
<dbReference type="GO" id="GO:0005886">
    <property type="term" value="C:plasma membrane"/>
    <property type="evidence" value="ECO:0007669"/>
    <property type="project" value="UniProtKB-SubCell"/>
</dbReference>
<keyword evidence="4 6" id="KW-1133">Transmembrane helix</keyword>
<name>A0A7V2F6K2_RHOMR</name>
<dbReference type="PANTHER" id="PTHR30294:SF29">
    <property type="entry name" value="MULTIDRUG ABC TRANSPORTER PERMEASE YBHS-RELATED"/>
    <property type="match status" value="1"/>
</dbReference>